<protein>
    <submittedName>
        <fullName evidence="1">Uncharacterized protein</fullName>
    </submittedName>
</protein>
<evidence type="ECO:0000313" key="2">
    <source>
        <dbReference type="Proteomes" id="UP000199475"/>
    </source>
</evidence>
<dbReference type="Proteomes" id="UP000199475">
    <property type="component" value="Unassembled WGS sequence"/>
</dbReference>
<reference evidence="1 2" key="1">
    <citation type="submission" date="2016-10" db="EMBL/GenBank/DDBJ databases">
        <authorList>
            <person name="de Groot N.N."/>
        </authorList>
    </citation>
    <scope>NUCLEOTIDE SEQUENCE [LARGE SCALE GENOMIC DNA]</scope>
    <source>
        <strain evidence="1 2">CGMCC 1.9159</strain>
    </source>
</reference>
<dbReference type="OrthoDB" id="3214648at2"/>
<sequence length="68" mass="7595">MSYRWEPASGAFDPKSLAESGLLHEFDSKEAAEEWLTLFFAELVSHGVAEVTLMEEDRTVYGPMSLLA</sequence>
<dbReference type="EMBL" id="FNGP01000003">
    <property type="protein sequence ID" value="SDL54779.1"/>
    <property type="molecule type" value="Genomic_DNA"/>
</dbReference>
<name>A0A1G9KYR6_9ACTN</name>
<gene>
    <name evidence="1" type="ORF">SAMN04488242_1895</name>
</gene>
<organism evidence="1 2">
    <name type="scientific">Tessaracoccus oleiagri</name>
    <dbReference type="NCBI Taxonomy" id="686624"/>
    <lineage>
        <taxon>Bacteria</taxon>
        <taxon>Bacillati</taxon>
        <taxon>Actinomycetota</taxon>
        <taxon>Actinomycetes</taxon>
        <taxon>Propionibacteriales</taxon>
        <taxon>Propionibacteriaceae</taxon>
        <taxon>Tessaracoccus</taxon>
    </lineage>
</organism>
<keyword evidence="2" id="KW-1185">Reference proteome</keyword>
<dbReference type="STRING" id="686624.SAMN04488242_1895"/>
<proteinExistence type="predicted"/>
<dbReference type="RefSeq" id="WP_093251384.1">
    <property type="nucleotide sequence ID" value="NZ_FNGP01000003.1"/>
</dbReference>
<evidence type="ECO:0000313" key="1">
    <source>
        <dbReference type="EMBL" id="SDL54779.1"/>
    </source>
</evidence>
<accession>A0A1G9KYR6</accession>
<dbReference type="AlphaFoldDB" id="A0A1G9KYR6"/>